<evidence type="ECO:0000313" key="2">
    <source>
        <dbReference type="Proteomes" id="UP001652621"/>
    </source>
</evidence>
<dbReference type="GeneID" id="105261633"/>
<proteinExistence type="predicted"/>
<protein>
    <submittedName>
        <fullName evidence="3">Uncharacterized protein LOC105261633</fullName>
    </submittedName>
</protein>
<organism evidence="2 3">
    <name type="scientific">Musca domestica</name>
    <name type="common">House fly</name>
    <dbReference type="NCBI Taxonomy" id="7370"/>
    <lineage>
        <taxon>Eukaryota</taxon>
        <taxon>Metazoa</taxon>
        <taxon>Ecdysozoa</taxon>
        <taxon>Arthropoda</taxon>
        <taxon>Hexapoda</taxon>
        <taxon>Insecta</taxon>
        <taxon>Pterygota</taxon>
        <taxon>Neoptera</taxon>
        <taxon>Endopterygota</taxon>
        <taxon>Diptera</taxon>
        <taxon>Brachycera</taxon>
        <taxon>Muscomorpha</taxon>
        <taxon>Muscoidea</taxon>
        <taxon>Muscidae</taxon>
        <taxon>Musca</taxon>
    </lineage>
</organism>
<keyword evidence="1" id="KW-0175">Coiled coil</keyword>
<evidence type="ECO:0000313" key="3">
    <source>
        <dbReference type="RefSeq" id="XP_011291270.2"/>
    </source>
</evidence>
<name>A0A9J7D508_MUSDO</name>
<dbReference type="RefSeq" id="XP_011291270.2">
    <property type="nucleotide sequence ID" value="XM_011292968.2"/>
</dbReference>
<feature type="coiled-coil region" evidence="1">
    <location>
        <begin position="235"/>
        <end position="270"/>
    </location>
</feature>
<reference evidence="3" key="1">
    <citation type="submission" date="2025-08" db="UniProtKB">
        <authorList>
            <consortium name="RefSeq"/>
        </authorList>
    </citation>
    <scope>IDENTIFICATION</scope>
    <source>
        <strain evidence="3">Aabys</strain>
        <tissue evidence="3">Whole body</tissue>
    </source>
</reference>
<dbReference type="Proteomes" id="UP001652621">
    <property type="component" value="Unplaced"/>
</dbReference>
<dbReference type="OrthoDB" id="413860at2759"/>
<evidence type="ECO:0000256" key="1">
    <source>
        <dbReference type="SAM" id="Coils"/>
    </source>
</evidence>
<keyword evidence="2" id="KW-1185">Reference proteome</keyword>
<sequence>MEALWEEIDRNENKIRADPAAESHLHITNNEYQVIGGEYRAAIDNIEADIKRGKEQMPQKPLPAKREGIQKQTSQFTSSVAALVRRQRALMQSIQPLIRGSSGQAALCQTVAAIEKTVDTRGRYPLQNVRAAKVRIRLNVAAKVQSNTTRKLDVEKLQTQQIAEAYSAQLTHLLDENTPCPDNIDAQWQRIAHSLQTAANATLGYQQHLECRNATEEKNTAYRATLQTVATRNVRENYREKRKEEKRIFRKKKKEQEKREREQIEVYRSQNEVRKFYQRVKHQTEGCRDEEGNLVTDTDSVLRIWKEHFAKLLVSNNGEEEDTPEPIRDDGIECIPPSQDEVRIAINRLKNNKAAGADGLPAELFKTGGQKLIRSMHQLIRTIWLKECMPNDWNLSILCPDDMRQL</sequence>
<gene>
    <name evidence="3" type="primary">LOC105261633</name>
</gene>
<dbReference type="STRING" id="7370.A0A1I8NJJ8"/>
<dbReference type="VEuPathDB" id="VectorBase:MDOA016185"/>
<accession>A0A9J7D508</accession>
<dbReference type="PANTHER" id="PTHR19446">
    <property type="entry name" value="REVERSE TRANSCRIPTASES"/>
    <property type="match status" value="1"/>
</dbReference>
<dbReference type="VEuPathDB" id="VectorBase:MDOMA2_000943"/>